<sequence>MQLGFGTLSINPPKKTKKHTGRVPRHVTPSTSNHRAWSTASVPTSRDKSVALLEENSAGHKHEICIAEDLSAEEFSKKLLPIGNGRVPIHETSGSISFPVDFCDGVSSENELINKVYPNIIDNHKNNICLS</sequence>
<feature type="region of interest" description="Disordered" evidence="1">
    <location>
        <begin position="1"/>
        <end position="43"/>
    </location>
</feature>
<dbReference type="Proteomes" id="UP001153954">
    <property type="component" value="Unassembled WGS sequence"/>
</dbReference>
<feature type="compositionally biased region" description="Polar residues" evidence="1">
    <location>
        <begin position="28"/>
        <end position="43"/>
    </location>
</feature>
<evidence type="ECO:0000313" key="3">
    <source>
        <dbReference type="Proteomes" id="UP001153954"/>
    </source>
</evidence>
<feature type="compositionally biased region" description="Basic residues" evidence="1">
    <location>
        <begin position="14"/>
        <end position="25"/>
    </location>
</feature>
<dbReference type="AlphaFoldDB" id="A0AAU9UZA8"/>
<accession>A0AAU9UZA8</accession>
<name>A0AAU9UZA8_EUPED</name>
<evidence type="ECO:0000256" key="1">
    <source>
        <dbReference type="SAM" id="MobiDB-lite"/>
    </source>
</evidence>
<organism evidence="2 3">
    <name type="scientific">Euphydryas editha</name>
    <name type="common">Edith's checkerspot</name>
    <dbReference type="NCBI Taxonomy" id="104508"/>
    <lineage>
        <taxon>Eukaryota</taxon>
        <taxon>Metazoa</taxon>
        <taxon>Ecdysozoa</taxon>
        <taxon>Arthropoda</taxon>
        <taxon>Hexapoda</taxon>
        <taxon>Insecta</taxon>
        <taxon>Pterygota</taxon>
        <taxon>Neoptera</taxon>
        <taxon>Endopterygota</taxon>
        <taxon>Lepidoptera</taxon>
        <taxon>Glossata</taxon>
        <taxon>Ditrysia</taxon>
        <taxon>Papilionoidea</taxon>
        <taxon>Nymphalidae</taxon>
        <taxon>Nymphalinae</taxon>
        <taxon>Euphydryas</taxon>
    </lineage>
</organism>
<evidence type="ECO:0000313" key="2">
    <source>
        <dbReference type="EMBL" id="CAH2103251.1"/>
    </source>
</evidence>
<reference evidence="2" key="1">
    <citation type="submission" date="2022-03" db="EMBL/GenBank/DDBJ databases">
        <authorList>
            <person name="Tunstrom K."/>
        </authorList>
    </citation>
    <scope>NUCLEOTIDE SEQUENCE</scope>
</reference>
<gene>
    <name evidence="2" type="ORF">EEDITHA_LOCUS17791</name>
</gene>
<comment type="caution">
    <text evidence="2">The sequence shown here is derived from an EMBL/GenBank/DDBJ whole genome shotgun (WGS) entry which is preliminary data.</text>
</comment>
<protein>
    <submittedName>
        <fullName evidence="2">Uncharacterized protein</fullName>
    </submittedName>
</protein>
<keyword evidence="3" id="KW-1185">Reference proteome</keyword>
<dbReference type="EMBL" id="CAKOGL010000026">
    <property type="protein sequence ID" value="CAH2103251.1"/>
    <property type="molecule type" value="Genomic_DNA"/>
</dbReference>
<proteinExistence type="predicted"/>